<comment type="caution">
    <text evidence="1">The sequence shown here is derived from an EMBL/GenBank/DDBJ whole genome shotgun (WGS) entry which is preliminary data.</text>
</comment>
<dbReference type="OrthoDB" id="2640196at2"/>
<evidence type="ECO:0000313" key="1">
    <source>
        <dbReference type="EMBL" id="PZD95669.1"/>
    </source>
</evidence>
<accession>A0A2W1LAB5</accession>
<dbReference type="AlphaFoldDB" id="A0A2W1LAB5"/>
<protein>
    <submittedName>
        <fullName evidence="1">Uncharacterized protein</fullName>
    </submittedName>
</protein>
<sequence length="194" mass="21450">MGTGRGKCRPRRKRRLGPVPLRSAAAAMVPFYRAVASSERYARRWSGAIVRADLKRLEKLLKLVSPLAAKQGLGTNGIGYFISFPADEFDALLTNGTTIPPGTVRFTFQTRVHRSIARAVLPFYRKLAASRSYAAALAKAIRLGDNREVAGLVRSLIPTPALKSVAIEDCGIAMLFQYSSSRYPYRNLLVYEML</sequence>
<reference evidence="1 2" key="1">
    <citation type="submission" date="2018-06" db="EMBL/GenBank/DDBJ databases">
        <title>Paenibacillus imtechensis sp. nov.</title>
        <authorList>
            <person name="Pinnaka A.K."/>
            <person name="Singh H."/>
            <person name="Kaur M."/>
        </authorList>
    </citation>
    <scope>NUCLEOTIDE SEQUENCE [LARGE SCALE GENOMIC DNA]</scope>
    <source>
        <strain evidence="1 2">SMB1</strain>
    </source>
</reference>
<evidence type="ECO:0000313" key="2">
    <source>
        <dbReference type="Proteomes" id="UP000249522"/>
    </source>
</evidence>
<dbReference type="EMBL" id="QKRB01000044">
    <property type="protein sequence ID" value="PZD95669.1"/>
    <property type="molecule type" value="Genomic_DNA"/>
</dbReference>
<organism evidence="1 2">
    <name type="scientific">Paenibacillus sambharensis</name>
    <dbReference type="NCBI Taxonomy" id="1803190"/>
    <lineage>
        <taxon>Bacteria</taxon>
        <taxon>Bacillati</taxon>
        <taxon>Bacillota</taxon>
        <taxon>Bacilli</taxon>
        <taxon>Bacillales</taxon>
        <taxon>Paenibacillaceae</taxon>
        <taxon>Paenibacillus</taxon>
    </lineage>
</organism>
<name>A0A2W1LAB5_9BACL</name>
<dbReference type="RefSeq" id="WP_111147299.1">
    <property type="nucleotide sequence ID" value="NZ_QKRB01000044.1"/>
</dbReference>
<dbReference type="Proteomes" id="UP000249522">
    <property type="component" value="Unassembled WGS sequence"/>
</dbReference>
<gene>
    <name evidence="1" type="ORF">DNH61_14225</name>
</gene>
<keyword evidence="2" id="KW-1185">Reference proteome</keyword>
<proteinExistence type="predicted"/>